<feature type="transmembrane region" description="Helical" evidence="1">
    <location>
        <begin position="86"/>
        <end position="107"/>
    </location>
</feature>
<evidence type="ECO:0000256" key="1">
    <source>
        <dbReference type="SAM" id="Phobius"/>
    </source>
</evidence>
<reference evidence="3" key="1">
    <citation type="submission" date="2016-10" db="EMBL/GenBank/DDBJ databases">
        <authorList>
            <person name="Varghese N."/>
            <person name="Submissions S."/>
        </authorList>
    </citation>
    <scope>NUCLEOTIDE SEQUENCE [LARGE SCALE GENOMIC DNA]</scope>
    <source>
        <strain evidence="3">KCTC 32246</strain>
    </source>
</reference>
<dbReference type="AlphaFoldDB" id="A0A1H2LAA3"/>
<keyword evidence="3" id="KW-1185">Reference proteome</keyword>
<dbReference type="RefSeq" id="WP_017677300.1">
    <property type="nucleotide sequence ID" value="NZ_LT629797.1"/>
</dbReference>
<feature type="transmembrane region" description="Helical" evidence="1">
    <location>
        <begin position="64"/>
        <end position="80"/>
    </location>
</feature>
<gene>
    <name evidence="2" type="ORF">SAMN05216363_0847</name>
</gene>
<dbReference type="EMBL" id="LT629797">
    <property type="protein sequence ID" value="SDU77655.1"/>
    <property type="molecule type" value="Genomic_DNA"/>
</dbReference>
<proteinExistence type="predicted"/>
<organism evidence="2 3">
    <name type="scientific">Pseudomonas sihuiensis</name>
    <dbReference type="NCBI Taxonomy" id="1274359"/>
    <lineage>
        <taxon>Bacteria</taxon>
        <taxon>Pseudomonadati</taxon>
        <taxon>Pseudomonadota</taxon>
        <taxon>Gammaproteobacteria</taxon>
        <taxon>Pseudomonadales</taxon>
        <taxon>Pseudomonadaceae</taxon>
        <taxon>Pseudomonas</taxon>
    </lineage>
</organism>
<evidence type="ECO:0000313" key="3">
    <source>
        <dbReference type="Proteomes" id="UP000198675"/>
    </source>
</evidence>
<evidence type="ECO:0000313" key="2">
    <source>
        <dbReference type="EMBL" id="SDU77655.1"/>
    </source>
</evidence>
<sequence length="700" mass="77014">MSSKTDEYDCPAQDRVVFALLALIVPLLSGIFLPWWSVVWLIVSMFFAIAIIALSGYPKVAKQLPAPLFTLLIGFGFQLWGEVSGWLGFLVGLFVFLFGSIHTMLWAQFLRLDSYGAKHGVSLRFQGQAPALVVAPRSRYLPKDGTAWQDTSTDGFAWVIDGRVTQQLQVGVDQWSPRIVVRTAEDSSSSIELPTASRSTAQELQRQGEVDCNGHLIFRSPQGGHILRGEPCTEVDGQGGAGYSFWLDEKPTGLVLEQDASVLWSEDDQALVCRARVESQPVEETATWLWRAASGWRPLEEPWQSLVDEPVLEWSTPCRLEDERLFYEALMHGAETEKPMALTLCIELEGEHAGALSLQLPSMQGGAQPCLNLLRKSRDGRRHAFACHVGAWRLPGQWCLDHRVSDCGRYLALIAFAEAPAVPHQLVVADVLARRLLRLDEPLLIAGLQAFEDGVISLQQIVGRQASAVGAGPLPRLEALAPAAQQADAFVAVGRLHHRTVQVAVDAWSLRLLPNWRLEWRPVPASSLGDYLLAAPGAGDAAWLFGLDREMREGSGPVPGGACVLTASGCGVADLAPSMVWSADGRYLALSRRVISEETIKWHLLLLDTREHTLRHSAQPLPTMPCFEAFDAAGLHVSGVEHEVQLITMETLLALPRQMLIRSGDVWLPAEQLSDAVHWQRLDSAHLQSWRAPGIETSRA</sequence>
<protein>
    <submittedName>
        <fullName evidence="2">Uncharacterized protein</fullName>
    </submittedName>
</protein>
<keyword evidence="1" id="KW-1133">Transmembrane helix</keyword>
<keyword evidence="1" id="KW-0812">Transmembrane</keyword>
<feature type="transmembrane region" description="Helical" evidence="1">
    <location>
        <begin position="38"/>
        <end position="57"/>
    </location>
</feature>
<name>A0A1H2LAA3_9PSED</name>
<dbReference type="Proteomes" id="UP000198675">
    <property type="component" value="Chromosome I"/>
</dbReference>
<keyword evidence="1" id="KW-0472">Membrane</keyword>
<feature type="transmembrane region" description="Helical" evidence="1">
    <location>
        <begin position="12"/>
        <end position="32"/>
    </location>
</feature>
<accession>A0A1H2LAA3</accession>